<name>A0AAV7MHY0_PLEWA</name>
<feature type="compositionally biased region" description="Basic and acidic residues" evidence="1">
    <location>
        <begin position="85"/>
        <end position="125"/>
    </location>
</feature>
<evidence type="ECO:0000313" key="2">
    <source>
        <dbReference type="EMBL" id="KAJ1101553.1"/>
    </source>
</evidence>
<protein>
    <submittedName>
        <fullName evidence="2">Uncharacterized protein</fullName>
    </submittedName>
</protein>
<feature type="compositionally biased region" description="Low complexity" evidence="1">
    <location>
        <begin position="195"/>
        <end position="205"/>
    </location>
</feature>
<evidence type="ECO:0000256" key="1">
    <source>
        <dbReference type="SAM" id="MobiDB-lite"/>
    </source>
</evidence>
<accession>A0AAV7MHY0</accession>
<comment type="caution">
    <text evidence="2">The sequence shown here is derived from an EMBL/GenBank/DDBJ whole genome shotgun (WGS) entry which is preliminary data.</text>
</comment>
<gene>
    <name evidence="2" type="ORF">NDU88_006620</name>
</gene>
<feature type="region of interest" description="Disordered" evidence="1">
    <location>
        <begin position="186"/>
        <end position="225"/>
    </location>
</feature>
<sequence>MRIAARRFSTSRTCVETQAAASLEHRMCLIRTHVNHVAHTTSRLLGTHCSRGAQKLMEIDRFTASSQLKRDKLVVWLTQNRGTAREKDAFRGERGDQRDNNAVAHERQMKHMDNEERMDRDGEAHRQRRVGRSRSPRRAFGSVFVAAPHTLATPGCRPPSKACAGIGVNGRAESCLAADPDPLLASGAGARLHPHPGAASPGGADPPRRRNCHLSACRGGPSPPS</sequence>
<evidence type="ECO:0000313" key="3">
    <source>
        <dbReference type="Proteomes" id="UP001066276"/>
    </source>
</evidence>
<keyword evidence="3" id="KW-1185">Reference proteome</keyword>
<organism evidence="2 3">
    <name type="scientific">Pleurodeles waltl</name>
    <name type="common">Iberian ribbed newt</name>
    <dbReference type="NCBI Taxonomy" id="8319"/>
    <lineage>
        <taxon>Eukaryota</taxon>
        <taxon>Metazoa</taxon>
        <taxon>Chordata</taxon>
        <taxon>Craniata</taxon>
        <taxon>Vertebrata</taxon>
        <taxon>Euteleostomi</taxon>
        <taxon>Amphibia</taxon>
        <taxon>Batrachia</taxon>
        <taxon>Caudata</taxon>
        <taxon>Salamandroidea</taxon>
        <taxon>Salamandridae</taxon>
        <taxon>Pleurodelinae</taxon>
        <taxon>Pleurodeles</taxon>
    </lineage>
</organism>
<feature type="region of interest" description="Disordered" evidence="1">
    <location>
        <begin position="85"/>
        <end position="137"/>
    </location>
</feature>
<dbReference type="EMBL" id="JANPWB010000014">
    <property type="protein sequence ID" value="KAJ1101553.1"/>
    <property type="molecule type" value="Genomic_DNA"/>
</dbReference>
<reference evidence="2" key="1">
    <citation type="journal article" date="2022" name="bioRxiv">
        <title>Sequencing and chromosome-scale assembly of the giantPleurodeles waltlgenome.</title>
        <authorList>
            <person name="Brown T."/>
            <person name="Elewa A."/>
            <person name="Iarovenko S."/>
            <person name="Subramanian E."/>
            <person name="Araus A.J."/>
            <person name="Petzold A."/>
            <person name="Susuki M."/>
            <person name="Suzuki K.-i.T."/>
            <person name="Hayashi T."/>
            <person name="Toyoda A."/>
            <person name="Oliveira C."/>
            <person name="Osipova E."/>
            <person name="Leigh N.D."/>
            <person name="Simon A."/>
            <person name="Yun M.H."/>
        </authorList>
    </citation>
    <scope>NUCLEOTIDE SEQUENCE</scope>
    <source>
        <strain evidence="2">20211129_DDA</strain>
        <tissue evidence="2">Liver</tissue>
    </source>
</reference>
<dbReference type="AlphaFoldDB" id="A0AAV7MHY0"/>
<feature type="compositionally biased region" description="Basic residues" evidence="1">
    <location>
        <begin position="126"/>
        <end position="137"/>
    </location>
</feature>
<dbReference type="Proteomes" id="UP001066276">
    <property type="component" value="Chromosome 10"/>
</dbReference>
<proteinExistence type="predicted"/>